<name>A0AAU7XYB6_9PSED</name>
<dbReference type="RefSeq" id="WP_350446304.1">
    <property type="nucleotide sequence ID" value="NZ_CP158373.1"/>
</dbReference>
<protein>
    <recommendedName>
        <fullName evidence="2">DUF1652 domain-containing protein</fullName>
    </recommendedName>
</protein>
<dbReference type="EMBL" id="CP158373">
    <property type="protein sequence ID" value="XBY61729.1"/>
    <property type="molecule type" value="Genomic_DNA"/>
</dbReference>
<proteinExistence type="predicted"/>
<dbReference type="AlphaFoldDB" id="A0AAU7XYB6"/>
<sequence length="85" mass="9443">MPSSQPRARDIEIHFNQRLQPSTHGHCVMEADGTLTIHLHDGERQLTVVGITRATYGNQEALFELGPALLEEWSVLRSQPDGALP</sequence>
<evidence type="ECO:0008006" key="2">
    <source>
        <dbReference type="Google" id="ProtNLM"/>
    </source>
</evidence>
<organism evidence="1">
    <name type="scientific">Pseudomonas solani</name>
    <dbReference type="NCBI Taxonomy" id="2731552"/>
    <lineage>
        <taxon>Bacteria</taxon>
        <taxon>Pseudomonadati</taxon>
        <taxon>Pseudomonadota</taxon>
        <taxon>Gammaproteobacteria</taxon>
        <taxon>Pseudomonadales</taxon>
        <taxon>Pseudomonadaceae</taxon>
        <taxon>Pseudomonas</taxon>
    </lineage>
</organism>
<evidence type="ECO:0000313" key="1">
    <source>
        <dbReference type="EMBL" id="XBY61729.1"/>
    </source>
</evidence>
<reference evidence="1" key="1">
    <citation type="submission" date="2023-08" db="EMBL/GenBank/DDBJ databases">
        <title>Increased levels of nutrients transform a symbiont into a lethal pathobiont.</title>
        <authorList>
            <person name="Lachnit T."/>
            <person name="Ulrich L."/>
            <person name="Willmer F.M."/>
            <person name="Hasenbein T."/>
            <person name="Steiner L.X."/>
            <person name="Wolters M."/>
            <person name="Herbst E.M."/>
            <person name="Deines P."/>
        </authorList>
    </citation>
    <scope>NUCLEOTIDE SEQUENCE</scope>
    <source>
        <strain evidence="1">T3</strain>
    </source>
</reference>
<accession>A0AAU7XYB6</accession>
<gene>
    <name evidence="1" type="ORF">ABS648_17340</name>
</gene>